<keyword evidence="2" id="KW-1185">Reference proteome</keyword>
<dbReference type="EMBL" id="CP036263">
    <property type="protein sequence ID" value="QDS99887.1"/>
    <property type="molecule type" value="Genomic_DNA"/>
</dbReference>
<gene>
    <name evidence="1" type="ORF">HG15A2_32180</name>
</gene>
<evidence type="ECO:0000313" key="2">
    <source>
        <dbReference type="Proteomes" id="UP000319852"/>
    </source>
</evidence>
<dbReference type="Proteomes" id="UP000319852">
    <property type="component" value="Chromosome"/>
</dbReference>
<sequence length="83" mass="9188">MEISYEIAIRIHPLGPVQSSQTMHGFTDLDFGGYFHLEPLELVEKLNKDIEIEEHAPGLLAFASDGGGASSYSMISAKYTRCR</sequence>
<accession>A0A517MYJ1</accession>
<reference evidence="1 2" key="1">
    <citation type="submission" date="2019-02" db="EMBL/GenBank/DDBJ databases">
        <title>Deep-cultivation of Planctomycetes and their phenomic and genomic characterization uncovers novel biology.</title>
        <authorList>
            <person name="Wiegand S."/>
            <person name="Jogler M."/>
            <person name="Boedeker C."/>
            <person name="Pinto D."/>
            <person name="Vollmers J."/>
            <person name="Rivas-Marin E."/>
            <person name="Kohn T."/>
            <person name="Peeters S.H."/>
            <person name="Heuer A."/>
            <person name="Rast P."/>
            <person name="Oberbeckmann S."/>
            <person name="Bunk B."/>
            <person name="Jeske O."/>
            <person name="Meyerdierks A."/>
            <person name="Storesund J.E."/>
            <person name="Kallscheuer N."/>
            <person name="Luecker S."/>
            <person name="Lage O.M."/>
            <person name="Pohl T."/>
            <person name="Merkel B.J."/>
            <person name="Hornburger P."/>
            <person name="Mueller R.-W."/>
            <person name="Bruemmer F."/>
            <person name="Labrenz M."/>
            <person name="Spormann A.M."/>
            <person name="Op den Camp H."/>
            <person name="Overmann J."/>
            <person name="Amann R."/>
            <person name="Jetten M.S.M."/>
            <person name="Mascher T."/>
            <person name="Medema M.H."/>
            <person name="Devos D.P."/>
            <person name="Kaster A.-K."/>
            <person name="Ovreas L."/>
            <person name="Rohde M."/>
            <person name="Galperin M.Y."/>
            <person name="Jogler C."/>
        </authorList>
    </citation>
    <scope>NUCLEOTIDE SEQUENCE [LARGE SCALE GENOMIC DNA]</scope>
    <source>
        <strain evidence="1 2">HG15A2</strain>
    </source>
</reference>
<name>A0A517MYJ1_9BACT</name>
<dbReference type="AlphaFoldDB" id="A0A517MYJ1"/>
<dbReference type="KEGG" id="amob:HG15A2_32180"/>
<organism evidence="1 2">
    <name type="scientific">Adhaeretor mobilis</name>
    <dbReference type="NCBI Taxonomy" id="1930276"/>
    <lineage>
        <taxon>Bacteria</taxon>
        <taxon>Pseudomonadati</taxon>
        <taxon>Planctomycetota</taxon>
        <taxon>Planctomycetia</taxon>
        <taxon>Pirellulales</taxon>
        <taxon>Lacipirellulaceae</taxon>
        <taxon>Adhaeretor</taxon>
    </lineage>
</organism>
<dbReference type="InterPro" id="IPR037883">
    <property type="entry name" value="Knr4/Smi1-like_sf"/>
</dbReference>
<dbReference type="Gene3D" id="3.40.1580.10">
    <property type="entry name" value="SMI1/KNR4-like"/>
    <property type="match status" value="1"/>
</dbReference>
<proteinExistence type="predicted"/>
<protein>
    <submittedName>
        <fullName evidence="1">Uncharacterized protein</fullName>
    </submittedName>
</protein>
<evidence type="ECO:0000313" key="1">
    <source>
        <dbReference type="EMBL" id="QDS99887.1"/>
    </source>
</evidence>